<evidence type="ECO:0000313" key="2">
    <source>
        <dbReference type="EMBL" id="CAL6049608.1"/>
    </source>
</evidence>
<protein>
    <submittedName>
        <fullName evidence="2">Hypothetical_protein</fullName>
    </submittedName>
</protein>
<accession>A0AA86Q2T1</accession>
<dbReference type="AlphaFoldDB" id="A0AA86Q2T1"/>
<dbReference type="EMBL" id="CAXDID020000181">
    <property type="protein sequence ID" value="CAL6049608.1"/>
    <property type="molecule type" value="Genomic_DNA"/>
</dbReference>
<reference evidence="2 3" key="2">
    <citation type="submission" date="2024-07" db="EMBL/GenBank/DDBJ databases">
        <authorList>
            <person name="Akdeniz Z."/>
        </authorList>
    </citation>
    <scope>NUCLEOTIDE SEQUENCE [LARGE SCALE GENOMIC DNA]</scope>
</reference>
<dbReference type="Proteomes" id="UP001642409">
    <property type="component" value="Unassembled WGS sequence"/>
</dbReference>
<evidence type="ECO:0000313" key="3">
    <source>
        <dbReference type="Proteomes" id="UP001642409"/>
    </source>
</evidence>
<reference evidence="1" key="1">
    <citation type="submission" date="2023-06" db="EMBL/GenBank/DDBJ databases">
        <authorList>
            <person name="Kurt Z."/>
        </authorList>
    </citation>
    <scope>NUCLEOTIDE SEQUENCE</scope>
</reference>
<name>A0AA86Q2T1_9EUKA</name>
<organism evidence="1">
    <name type="scientific">Hexamita inflata</name>
    <dbReference type="NCBI Taxonomy" id="28002"/>
    <lineage>
        <taxon>Eukaryota</taxon>
        <taxon>Metamonada</taxon>
        <taxon>Diplomonadida</taxon>
        <taxon>Hexamitidae</taxon>
        <taxon>Hexamitinae</taxon>
        <taxon>Hexamita</taxon>
    </lineage>
</organism>
<evidence type="ECO:0000313" key="1">
    <source>
        <dbReference type="EMBL" id="CAI9948513.1"/>
    </source>
</evidence>
<dbReference type="EMBL" id="CATOUU010000789">
    <property type="protein sequence ID" value="CAI9948513.1"/>
    <property type="molecule type" value="Genomic_DNA"/>
</dbReference>
<proteinExistence type="predicted"/>
<sequence>MLPLADESNINSQVKLIFQISNIEQITKQFKLKNFSLDFCQDILKLIGAKLDELTLDQQQKLVYICLNQQSLSQQDIKYVLKMNIFSQQIHYECLYDVLHNLKVKIEPEDVKQLTLELGKDGSIDYLTYKSILEELI</sequence>
<gene>
    <name evidence="1" type="ORF">HINF_LOCUS36158</name>
    <name evidence="2" type="ORF">HINF_LOCUS43462</name>
</gene>
<keyword evidence="3" id="KW-1185">Reference proteome</keyword>
<comment type="caution">
    <text evidence="1">The sequence shown here is derived from an EMBL/GenBank/DDBJ whole genome shotgun (WGS) entry which is preliminary data.</text>
</comment>